<sequence>MIIHKETKIKKVKAKSCLFACVSKYFIRIRTLKILDNLKEEYKMKGFEACK</sequence>
<dbReference type="Gramene" id="C.cajan_29329.t">
    <property type="protein sequence ID" value="C.cajan_29329.t.cds1"/>
    <property type="gene ID" value="C.cajan_29329"/>
</dbReference>
<evidence type="ECO:0000313" key="1">
    <source>
        <dbReference type="EMBL" id="KYP49987.1"/>
    </source>
</evidence>
<dbReference type="AlphaFoldDB" id="A0A151S5D6"/>
<accession>A0A151S5D6</accession>
<proteinExistence type="predicted"/>
<protein>
    <submittedName>
        <fullName evidence="1">Uncharacterized protein</fullName>
    </submittedName>
</protein>
<gene>
    <name evidence="1" type="ORF">KK1_028227</name>
</gene>
<organism evidence="1 2">
    <name type="scientific">Cajanus cajan</name>
    <name type="common">Pigeon pea</name>
    <name type="synonym">Cajanus indicus</name>
    <dbReference type="NCBI Taxonomy" id="3821"/>
    <lineage>
        <taxon>Eukaryota</taxon>
        <taxon>Viridiplantae</taxon>
        <taxon>Streptophyta</taxon>
        <taxon>Embryophyta</taxon>
        <taxon>Tracheophyta</taxon>
        <taxon>Spermatophyta</taxon>
        <taxon>Magnoliopsida</taxon>
        <taxon>eudicotyledons</taxon>
        <taxon>Gunneridae</taxon>
        <taxon>Pentapetalae</taxon>
        <taxon>rosids</taxon>
        <taxon>fabids</taxon>
        <taxon>Fabales</taxon>
        <taxon>Fabaceae</taxon>
        <taxon>Papilionoideae</taxon>
        <taxon>50 kb inversion clade</taxon>
        <taxon>NPAAA clade</taxon>
        <taxon>indigoferoid/millettioid clade</taxon>
        <taxon>Phaseoleae</taxon>
        <taxon>Cajanus</taxon>
    </lineage>
</organism>
<name>A0A151S5D6_CAJCA</name>
<evidence type="ECO:0000313" key="2">
    <source>
        <dbReference type="Proteomes" id="UP000075243"/>
    </source>
</evidence>
<dbReference type="Proteomes" id="UP000075243">
    <property type="component" value="Unassembled WGS sequence"/>
</dbReference>
<keyword evidence="2" id="KW-1185">Reference proteome</keyword>
<dbReference type="EMBL" id="KQ483464">
    <property type="protein sequence ID" value="KYP49987.1"/>
    <property type="molecule type" value="Genomic_DNA"/>
</dbReference>
<reference evidence="1" key="1">
    <citation type="journal article" date="2012" name="Nat. Biotechnol.">
        <title>Draft genome sequence of pigeonpea (Cajanus cajan), an orphan legume crop of resource-poor farmers.</title>
        <authorList>
            <person name="Varshney R.K."/>
            <person name="Chen W."/>
            <person name="Li Y."/>
            <person name="Bharti A.K."/>
            <person name="Saxena R.K."/>
            <person name="Schlueter J.A."/>
            <person name="Donoghue M.T."/>
            <person name="Azam S."/>
            <person name="Fan G."/>
            <person name="Whaley A.M."/>
            <person name="Farmer A.D."/>
            <person name="Sheridan J."/>
            <person name="Iwata A."/>
            <person name="Tuteja R."/>
            <person name="Penmetsa R.V."/>
            <person name="Wu W."/>
            <person name="Upadhyaya H.D."/>
            <person name="Yang S.P."/>
            <person name="Shah T."/>
            <person name="Saxena K.B."/>
            <person name="Michael T."/>
            <person name="McCombie W.R."/>
            <person name="Yang B."/>
            <person name="Zhang G."/>
            <person name="Yang H."/>
            <person name="Wang J."/>
            <person name="Spillane C."/>
            <person name="Cook D.R."/>
            <person name="May G.D."/>
            <person name="Xu X."/>
            <person name="Jackson S.A."/>
        </authorList>
    </citation>
    <scope>NUCLEOTIDE SEQUENCE [LARGE SCALE GENOMIC DNA]</scope>
</reference>